<name>A0A5C3N9Z7_9AGAM</name>
<dbReference type="PANTHER" id="PTHR33119">
    <property type="entry name" value="IFI3P"/>
    <property type="match status" value="1"/>
</dbReference>
<dbReference type="STRING" id="5364.A0A5C3N9Z7"/>
<evidence type="ECO:0000313" key="4">
    <source>
        <dbReference type="Proteomes" id="UP000305948"/>
    </source>
</evidence>
<evidence type="ECO:0000313" key="3">
    <source>
        <dbReference type="EMBL" id="TFK53677.1"/>
    </source>
</evidence>
<accession>A0A5C3N9Z7</accession>
<dbReference type="PANTHER" id="PTHR33119:SF1">
    <property type="entry name" value="FE2OG DIOXYGENASE DOMAIN-CONTAINING PROTEIN"/>
    <property type="match status" value="1"/>
</dbReference>
<feature type="domain" description="DUF4246" evidence="2">
    <location>
        <begin position="5"/>
        <end position="57"/>
    </location>
</feature>
<protein>
    <submittedName>
        <fullName evidence="3">Uncharacterized protein</fullName>
    </submittedName>
</protein>
<dbReference type="OrthoDB" id="415532at2759"/>
<dbReference type="EMBL" id="ML213507">
    <property type="protein sequence ID" value="TFK53677.1"/>
    <property type="molecule type" value="Genomic_DNA"/>
</dbReference>
<dbReference type="Proteomes" id="UP000305948">
    <property type="component" value="Unassembled WGS sequence"/>
</dbReference>
<proteinExistence type="predicted"/>
<dbReference type="InterPro" id="IPR025340">
    <property type="entry name" value="DUF4246"/>
</dbReference>
<gene>
    <name evidence="3" type="ORF">OE88DRAFT_1626555</name>
</gene>
<keyword evidence="4" id="KW-1185">Reference proteome</keyword>
<dbReference type="AlphaFoldDB" id="A0A5C3N9Z7"/>
<organism evidence="3 4">
    <name type="scientific">Heliocybe sulcata</name>
    <dbReference type="NCBI Taxonomy" id="5364"/>
    <lineage>
        <taxon>Eukaryota</taxon>
        <taxon>Fungi</taxon>
        <taxon>Dikarya</taxon>
        <taxon>Basidiomycota</taxon>
        <taxon>Agaricomycotina</taxon>
        <taxon>Agaricomycetes</taxon>
        <taxon>Gloeophyllales</taxon>
        <taxon>Gloeophyllaceae</taxon>
        <taxon>Heliocybe</taxon>
    </lineage>
</organism>
<evidence type="ECO:0000259" key="2">
    <source>
        <dbReference type="Pfam" id="PF21666"/>
    </source>
</evidence>
<reference evidence="3 4" key="1">
    <citation type="journal article" date="2019" name="Nat. Ecol. Evol.">
        <title>Megaphylogeny resolves global patterns of mushroom evolution.</title>
        <authorList>
            <person name="Varga T."/>
            <person name="Krizsan K."/>
            <person name="Foldi C."/>
            <person name="Dima B."/>
            <person name="Sanchez-Garcia M."/>
            <person name="Sanchez-Ramirez S."/>
            <person name="Szollosi G.J."/>
            <person name="Szarkandi J.G."/>
            <person name="Papp V."/>
            <person name="Albert L."/>
            <person name="Andreopoulos W."/>
            <person name="Angelini C."/>
            <person name="Antonin V."/>
            <person name="Barry K.W."/>
            <person name="Bougher N.L."/>
            <person name="Buchanan P."/>
            <person name="Buyck B."/>
            <person name="Bense V."/>
            <person name="Catcheside P."/>
            <person name="Chovatia M."/>
            <person name="Cooper J."/>
            <person name="Damon W."/>
            <person name="Desjardin D."/>
            <person name="Finy P."/>
            <person name="Geml J."/>
            <person name="Haridas S."/>
            <person name="Hughes K."/>
            <person name="Justo A."/>
            <person name="Karasinski D."/>
            <person name="Kautmanova I."/>
            <person name="Kiss B."/>
            <person name="Kocsube S."/>
            <person name="Kotiranta H."/>
            <person name="LaButti K.M."/>
            <person name="Lechner B.E."/>
            <person name="Liimatainen K."/>
            <person name="Lipzen A."/>
            <person name="Lukacs Z."/>
            <person name="Mihaltcheva S."/>
            <person name="Morgado L.N."/>
            <person name="Niskanen T."/>
            <person name="Noordeloos M.E."/>
            <person name="Ohm R.A."/>
            <person name="Ortiz-Santana B."/>
            <person name="Ovrebo C."/>
            <person name="Racz N."/>
            <person name="Riley R."/>
            <person name="Savchenko A."/>
            <person name="Shiryaev A."/>
            <person name="Soop K."/>
            <person name="Spirin V."/>
            <person name="Szebenyi C."/>
            <person name="Tomsovsky M."/>
            <person name="Tulloss R.E."/>
            <person name="Uehling J."/>
            <person name="Grigoriev I.V."/>
            <person name="Vagvolgyi C."/>
            <person name="Papp T."/>
            <person name="Martin F.M."/>
            <person name="Miettinen O."/>
            <person name="Hibbett D.S."/>
            <person name="Nagy L.G."/>
        </authorList>
    </citation>
    <scope>NUCLEOTIDE SEQUENCE [LARGE SCALE GENOMIC DNA]</scope>
    <source>
        <strain evidence="3 4">OMC1185</strain>
    </source>
</reference>
<dbReference type="Pfam" id="PF14033">
    <property type="entry name" value="DUF4246"/>
    <property type="match status" value="1"/>
</dbReference>
<dbReference type="InterPro" id="IPR049192">
    <property type="entry name" value="DUF4246_C"/>
</dbReference>
<dbReference type="InterPro" id="IPR049207">
    <property type="entry name" value="DUF4246_N"/>
</dbReference>
<sequence length="596" mass="69131">MKNIQFPDPFCGQDPNNLKILTLIELRMRSLAGQILEKPNWWNKVRDTEIVGKWRKEFVEQDIQLVRKTWFHLQPTDSEDDSEEHYGQWSQNKRWPHKVITRKQLDYIFDWLKWLADQRDPVTGIEMMHISNVYQSYNLISPELREALLRGASVLESVPEAEKDWHPGSNNQVLDLIHPSLNCLRIGKSLVRNPATGSLYVPSVDEYIDAREDLGHTPFSSTPYSLSRQFQWLPTDFSVSETGEVQHLSYINNLHPDDHKALYLTITTVLERFVPLWERVLADVASPQRPVIEADPFEWYQRSLMSEPSEPVLEVIQKDYPGDTDAARREYYRAYHIWKKLKEPCIPEPDPFTPPDPKEQVSLTLKGRKIQVIVKMANITLTPEVPEYAGGSWHVEGMDNEKIVAIGIYYYDSSNVTESKISFRTALCEDMDQRYQKGDHKGYLMVYGIDGSDGPLNQNLGSVITKEGKCLAFPNIWQHRVSPFKLVDTSKPGHRKILCFFLVNPTIEILSTSVVPPQQFDWCMRELERAPAMQNLPVELFEMITDWLKADDAGRGGVITMEHAKEEREKLMKERAKVVFKQNEQVYELPFSMREH</sequence>
<feature type="domain" description="DUF4246" evidence="1">
    <location>
        <begin position="103"/>
        <end position="525"/>
    </location>
</feature>
<evidence type="ECO:0000259" key="1">
    <source>
        <dbReference type="Pfam" id="PF14033"/>
    </source>
</evidence>
<dbReference type="Pfam" id="PF21666">
    <property type="entry name" value="DUF4246_N"/>
    <property type="match status" value="1"/>
</dbReference>